<protein>
    <submittedName>
        <fullName evidence="2">Uncharacterized protein</fullName>
    </submittedName>
</protein>
<feature type="non-terminal residue" evidence="2">
    <location>
        <position position="1"/>
    </location>
</feature>
<feature type="compositionally biased region" description="Acidic residues" evidence="1">
    <location>
        <begin position="1"/>
        <end position="57"/>
    </location>
</feature>
<name>A0A1R1XM14_9FUNG</name>
<evidence type="ECO:0000256" key="1">
    <source>
        <dbReference type="SAM" id="MobiDB-lite"/>
    </source>
</evidence>
<dbReference type="EMBL" id="LSSM01004155">
    <property type="protein sequence ID" value="OMJ15690.1"/>
    <property type="molecule type" value="Genomic_DNA"/>
</dbReference>
<sequence>TPEETTPEETTPEETTPEETTPEETTPEETTPEETTPEETTPEETTPEETTPEETTPEETSSSNIFTIPPMFIDSTVIPKNYGNNFIELPCATGEDFEVSFTVDTQGDLYVAFTDEAGFPSPNLVLESGVGVISGRNTFRSGRYGPPKRDLIKRQTTSKTALITYKYSNGRISAYRDGVLISSSSTYNIPIDKLYFAPLTNTASITGGSVICG</sequence>
<comment type="caution">
    <text evidence="2">The sequence shown here is derived from an EMBL/GenBank/DDBJ whole genome shotgun (WGS) entry which is preliminary data.</text>
</comment>
<proteinExistence type="predicted"/>
<dbReference type="AlphaFoldDB" id="A0A1R1XM14"/>
<evidence type="ECO:0000313" key="3">
    <source>
        <dbReference type="Proteomes" id="UP000187429"/>
    </source>
</evidence>
<evidence type="ECO:0000313" key="2">
    <source>
        <dbReference type="EMBL" id="OMJ15690.1"/>
    </source>
</evidence>
<dbReference type="OrthoDB" id="5643308at2759"/>
<organism evidence="2 3">
    <name type="scientific">Smittium culicis</name>
    <dbReference type="NCBI Taxonomy" id="133412"/>
    <lineage>
        <taxon>Eukaryota</taxon>
        <taxon>Fungi</taxon>
        <taxon>Fungi incertae sedis</taxon>
        <taxon>Zoopagomycota</taxon>
        <taxon>Kickxellomycotina</taxon>
        <taxon>Harpellomycetes</taxon>
        <taxon>Harpellales</taxon>
        <taxon>Legeriomycetaceae</taxon>
        <taxon>Smittium</taxon>
    </lineage>
</organism>
<accession>A0A1R1XM14</accession>
<dbReference type="Proteomes" id="UP000187429">
    <property type="component" value="Unassembled WGS sequence"/>
</dbReference>
<keyword evidence="3" id="KW-1185">Reference proteome</keyword>
<feature type="region of interest" description="Disordered" evidence="1">
    <location>
        <begin position="1"/>
        <end position="68"/>
    </location>
</feature>
<reference evidence="3" key="1">
    <citation type="submission" date="2017-01" db="EMBL/GenBank/DDBJ databases">
        <authorList>
            <person name="Wang Y."/>
            <person name="White M."/>
            <person name="Kvist S."/>
            <person name="Moncalvo J.-M."/>
        </authorList>
    </citation>
    <scope>NUCLEOTIDE SEQUENCE [LARGE SCALE GENOMIC DNA]</scope>
    <source>
        <strain evidence="3">ID-206-W2</strain>
    </source>
</reference>
<gene>
    <name evidence="2" type="ORF">AYI69_g8107</name>
</gene>